<sequence length="214" mass="23330">MSSGLRRLGRVLTLLCLGLAGCSVSTERARNGQQLMPPAPGVDTAAAERLIAAGAPRLRITLLDDGPSVLMVQTNARNGVTRWRTIDNAQIFLRDGVLIGTRGLSFDLMTADTPGLAGAIHQMRPARITRIHTYLNGQDQIRIRAFVCDVRPAGQETIQLLNDVTTRSQRIEETCQGADDSFTNLYWLSGDRILQSVQFISEGAGRAQLLFPNS</sequence>
<dbReference type="InterPro" id="IPR021308">
    <property type="entry name" value="GfcB"/>
</dbReference>
<name>A0A840SV96_9RHOB</name>
<dbReference type="Gene3D" id="2.40.360.10">
    <property type="entry name" value="YmcC-like"/>
    <property type="match status" value="1"/>
</dbReference>
<keyword evidence="2" id="KW-1185">Reference proteome</keyword>
<dbReference type="InterPro" id="IPR023373">
    <property type="entry name" value="YmcC_sf"/>
</dbReference>
<proteinExistence type="predicted"/>
<dbReference type="SUPFAM" id="SSF159270">
    <property type="entry name" value="YmcC-like"/>
    <property type="match status" value="1"/>
</dbReference>
<reference evidence="1 2" key="1">
    <citation type="submission" date="2020-08" db="EMBL/GenBank/DDBJ databases">
        <title>Genomic Encyclopedia of Type Strains, Phase IV (KMG-IV): sequencing the most valuable type-strain genomes for metagenomic binning, comparative biology and taxonomic classification.</title>
        <authorList>
            <person name="Goeker M."/>
        </authorList>
    </citation>
    <scope>NUCLEOTIDE SEQUENCE [LARGE SCALE GENOMIC DNA]</scope>
    <source>
        <strain evidence="1 2">DSM 101730</strain>
    </source>
</reference>
<comment type="caution">
    <text evidence="1">The sequence shown here is derived from an EMBL/GenBank/DDBJ whole genome shotgun (WGS) entry which is preliminary data.</text>
</comment>
<dbReference type="Proteomes" id="UP000549457">
    <property type="component" value="Unassembled WGS sequence"/>
</dbReference>
<organism evidence="1 2">
    <name type="scientific">Amaricoccus macauensis</name>
    <dbReference type="NCBI Taxonomy" id="57001"/>
    <lineage>
        <taxon>Bacteria</taxon>
        <taxon>Pseudomonadati</taxon>
        <taxon>Pseudomonadota</taxon>
        <taxon>Alphaproteobacteria</taxon>
        <taxon>Rhodobacterales</taxon>
        <taxon>Paracoccaceae</taxon>
        <taxon>Amaricoccus</taxon>
    </lineage>
</organism>
<protein>
    <recommendedName>
        <fullName evidence="3">Group 4 capsule polysaccharide lipoprotein gfcB, YjbF</fullName>
    </recommendedName>
</protein>
<evidence type="ECO:0000313" key="2">
    <source>
        <dbReference type="Proteomes" id="UP000549457"/>
    </source>
</evidence>
<dbReference type="Pfam" id="PF11102">
    <property type="entry name" value="YjbF"/>
    <property type="match status" value="1"/>
</dbReference>
<gene>
    <name evidence="1" type="ORF">HNP73_003018</name>
</gene>
<evidence type="ECO:0008006" key="3">
    <source>
        <dbReference type="Google" id="ProtNLM"/>
    </source>
</evidence>
<dbReference type="RefSeq" id="WP_184151286.1">
    <property type="nucleotide sequence ID" value="NZ_JACHFM010000003.1"/>
</dbReference>
<dbReference type="PROSITE" id="PS51257">
    <property type="entry name" value="PROKAR_LIPOPROTEIN"/>
    <property type="match status" value="1"/>
</dbReference>
<evidence type="ECO:0000313" key="1">
    <source>
        <dbReference type="EMBL" id="MBB5223071.1"/>
    </source>
</evidence>
<dbReference type="EMBL" id="JACHFM010000003">
    <property type="protein sequence ID" value="MBB5223071.1"/>
    <property type="molecule type" value="Genomic_DNA"/>
</dbReference>
<accession>A0A840SV96</accession>
<dbReference type="AlphaFoldDB" id="A0A840SV96"/>